<dbReference type="AlphaFoldDB" id="A0A6A3C5M5"/>
<dbReference type="FunFam" id="3.30.200.20:FF:001238">
    <property type="entry name" value="Os08g0179000 protein"/>
    <property type="match status" value="1"/>
</dbReference>
<dbReference type="SUPFAM" id="SSF56112">
    <property type="entry name" value="Protein kinase-like (PK-like)"/>
    <property type="match status" value="1"/>
</dbReference>
<evidence type="ECO:0000256" key="10">
    <source>
        <dbReference type="ARBA" id="ARBA00023180"/>
    </source>
</evidence>
<evidence type="ECO:0000256" key="5">
    <source>
        <dbReference type="ARBA" id="ARBA00022729"/>
    </source>
</evidence>
<dbReference type="InterPro" id="IPR001480">
    <property type="entry name" value="Bulb-type_lectin_dom"/>
</dbReference>
<dbReference type="SMART" id="SM00108">
    <property type="entry name" value="B_lectin"/>
    <property type="match status" value="1"/>
</dbReference>
<evidence type="ECO:0000256" key="3">
    <source>
        <dbReference type="ARBA" id="ARBA00022527"/>
    </source>
</evidence>
<keyword evidence="7 13" id="KW-0418">Kinase</keyword>
<dbReference type="InterPro" id="IPR021820">
    <property type="entry name" value="S-locus_recpt_kinase_C"/>
</dbReference>
<comment type="catalytic activity">
    <reaction evidence="11 13">
        <text>L-threonyl-[protein] + ATP = O-phospho-L-threonyl-[protein] + ADP + H(+)</text>
        <dbReference type="Rhea" id="RHEA:46608"/>
        <dbReference type="Rhea" id="RHEA-COMP:11060"/>
        <dbReference type="Rhea" id="RHEA-COMP:11605"/>
        <dbReference type="ChEBI" id="CHEBI:15378"/>
        <dbReference type="ChEBI" id="CHEBI:30013"/>
        <dbReference type="ChEBI" id="CHEBI:30616"/>
        <dbReference type="ChEBI" id="CHEBI:61977"/>
        <dbReference type="ChEBI" id="CHEBI:456216"/>
        <dbReference type="EC" id="2.7.11.1"/>
    </reaction>
</comment>
<evidence type="ECO:0000256" key="6">
    <source>
        <dbReference type="ARBA" id="ARBA00022741"/>
    </source>
</evidence>
<dbReference type="InterPro" id="IPR000719">
    <property type="entry name" value="Prot_kinase_dom"/>
</dbReference>
<dbReference type="GO" id="GO:0005886">
    <property type="term" value="C:plasma membrane"/>
    <property type="evidence" value="ECO:0007669"/>
    <property type="project" value="UniProtKB-SubCell"/>
</dbReference>
<keyword evidence="14" id="KW-1133">Transmembrane helix</keyword>
<dbReference type="Gene3D" id="2.90.10.10">
    <property type="entry name" value="Bulb-type lectin domain"/>
    <property type="match status" value="1"/>
</dbReference>
<comment type="caution">
    <text evidence="18">The sequence shown here is derived from an EMBL/GenBank/DDBJ whole genome shotgun (WGS) entry which is preliminary data.</text>
</comment>
<dbReference type="InterPro" id="IPR008271">
    <property type="entry name" value="Ser/Thr_kinase_AS"/>
</dbReference>
<dbReference type="GO" id="GO:0005524">
    <property type="term" value="F:ATP binding"/>
    <property type="evidence" value="ECO:0007669"/>
    <property type="project" value="UniProtKB-KW"/>
</dbReference>
<gene>
    <name evidence="18" type="ORF">F3Y22_tig00010533pilonHSYRG00245</name>
</gene>
<dbReference type="SMART" id="SM00220">
    <property type="entry name" value="S_TKc"/>
    <property type="match status" value="1"/>
</dbReference>
<dbReference type="Pfam" id="PF01453">
    <property type="entry name" value="B_lectin"/>
    <property type="match status" value="1"/>
</dbReference>
<dbReference type="EC" id="2.7.11.1" evidence="13"/>
<evidence type="ECO:0000256" key="9">
    <source>
        <dbReference type="ARBA" id="ARBA00023157"/>
    </source>
</evidence>
<evidence type="ECO:0000256" key="1">
    <source>
        <dbReference type="ARBA" id="ARBA00004251"/>
    </source>
</evidence>
<keyword evidence="9" id="KW-1015">Disulfide bond</keyword>
<evidence type="ECO:0000256" key="7">
    <source>
        <dbReference type="ARBA" id="ARBA00022777"/>
    </source>
</evidence>
<evidence type="ECO:0000256" key="13">
    <source>
        <dbReference type="PIRNR" id="PIRNR000641"/>
    </source>
</evidence>
<keyword evidence="3 13" id="KW-0723">Serine/threonine-protein kinase</keyword>
<name>A0A6A3C5M5_HIBSY</name>
<dbReference type="Gene3D" id="3.30.200.20">
    <property type="entry name" value="Phosphorylase Kinase, domain 1"/>
    <property type="match status" value="1"/>
</dbReference>
<dbReference type="Gene3D" id="1.10.510.10">
    <property type="entry name" value="Transferase(Phosphotransferase) domain 1"/>
    <property type="match status" value="1"/>
</dbReference>
<evidence type="ECO:0000256" key="11">
    <source>
        <dbReference type="ARBA" id="ARBA00047899"/>
    </source>
</evidence>
<feature type="chain" id="PRO_5025441264" description="Receptor-like serine/threonine-protein kinase" evidence="15">
    <location>
        <begin position="20"/>
        <end position="780"/>
    </location>
</feature>
<keyword evidence="5 15" id="KW-0732">Signal</keyword>
<dbReference type="CDD" id="cd14066">
    <property type="entry name" value="STKc_IRAK"/>
    <property type="match status" value="1"/>
</dbReference>
<evidence type="ECO:0000256" key="12">
    <source>
        <dbReference type="ARBA" id="ARBA00048679"/>
    </source>
</evidence>
<dbReference type="GO" id="GO:0004674">
    <property type="term" value="F:protein serine/threonine kinase activity"/>
    <property type="evidence" value="ECO:0007669"/>
    <property type="project" value="UniProtKB-KW"/>
</dbReference>
<dbReference type="CDD" id="cd00028">
    <property type="entry name" value="B_lectin"/>
    <property type="match status" value="1"/>
</dbReference>
<keyword evidence="6 13" id="KW-0547">Nucleotide-binding</keyword>
<protein>
    <recommendedName>
        <fullName evidence="13">Receptor-like serine/threonine-protein kinase</fullName>
        <ecNumber evidence="13">2.7.11.1</ecNumber>
    </recommendedName>
</protein>
<dbReference type="PANTHER" id="PTHR27002:SF1063">
    <property type="entry name" value="RECEPTOR-LIKE SERINE_THREONINE-PROTEIN KINASE"/>
    <property type="match status" value="1"/>
</dbReference>
<feature type="domain" description="Protein kinase" evidence="16">
    <location>
        <begin position="462"/>
        <end position="748"/>
    </location>
</feature>
<accession>A0A6A3C5M5</accession>
<evidence type="ECO:0000256" key="2">
    <source>
        <dbReference type="ARBA" id="ARBA00022475"/>
    </source>
</evidence>
<keyword evidence="14" id="KW-0472">Membrane</keyword>
<keyword evidence="10" id="KW-0325">Glycoprotein</keyword>
<feature type="signal peptide" evidence="15">
    <location>
        <begin position="1"/>
        <end position="19"/>
    </location>
</feature>
<dbReference type="PROSITE" id="PS00108">
    <property type="entry name" value="PROTEIN_KINASE_ST"/>
    <property type="match status" value="1"/>
</dbReference>
<feature type="transmembrane region" description="Helical" evidence="14">
    <location>
        <begin position="387"/>
        <end position="410"/>
    </location>
</feature>
<reference evidence="18" key="1">
    <citation type="submission" date="2019-09" db="EMBL/GenBank/DDBJ databases">
        <title>Draft genome information of white flower Hibiscus syriacus.</title>
        <authorList>
            <person name="Kim Y.-M."/>
        </authorList>
    </citation>
    <scope>NUCLEOTIDE SEQUENCE [LARGE SCALE GENOMIC DNA]</scope>
    <source>
        <strain evidence="18">YM2019G1</strain>
    </source>
</reference>
<evidence type="ECO:0000259" key="17">
    <source>
        <dbReference type="PROSITE" id="PS50927"/>
    </source>
</evidence>
<proteinExistence type="inferred from homology"/>
<dbReference type="InterPro" id="IPR011009">
    <property type="entry name" value="Kinase-like_dom_sf"/>
</dbReference>
<dbReference type="PROSITE" id="PS50011">
    <property type="entry name" value="PROTEIN_KINASE_DOM"/>
    <property type="match status" value="1"/>
</dbReference>
<evidence type="ECO:0000256" key="14">
    <source>
        <dbReference type="SAM" id="Phobius"/>
    </source>
</evidence>
<dbReference type="PROSITE" id="PS50927">
    <property type="entry name" value="BULB_LECTIN"/>
    <property type="match status" value="1"/>
</dbReference>
<evidence type="ECO:0000313" key="19">
    <source>
        <dbReference type="Proteomes" id="UP000436088"/>
    </source>
</evidence>
<dbReference type="Pfam" id="PF11883">
    <property type="entry name" value="DUF3403"/>
    <property type="match status" value="1"/>
</dbReference>
<dbReference type="EMBL" id="VEPZ02000472">
    <property type="protein sequence ID" value="KAE8724363.1"/>
    <property type="molecule type" value="Genomic_DNA"/>
</dbReference>
<dbReference type="PIRSF" id="PIRSF000641">
    <property type="entry name" value="SRK"/>
    <property type="match status" value="1"/>
</dbReference>
<comment type="subcellular location">
    <subcellularLocation>
        <location evidence="1">Cell membrane</location>
        <topology evidence="1">Single-pass type I membrane protein</topology>
    </subcellularLocation>
</comment>
<dbReference type="Pfam" id="PF07714">
    <property type="entry name" value="PK_Tyr_Ser-Thr"/>
    <property type="match status" value="1"/>
</dbReference>
<keyword evidence="19" id="KW-1185">Reference proteome</keyword>
<keyword evidence="8 13" id="KW-0067">ATP-binding</keyword>
<dbReference type="SUPFAM" id="SSF51110">
    <property type="entry name" value="alpha-D-mannose-specific plant lectins"/>
    <property type="match status" value="1"/>
</dbReference>
<evidence type="ECO:0000256" key="15">
    <source>
        <dbReference type="SAM" id="SignalP"/>
    </source>
</evidence>
<sequence>MFSFRVVILILGCLRLTEAATNVLNHGDKLNSNSSDYLVSRNGAVALGFCKQEYGQTWDGKQFGYYLAMWYTEDKSNRSIWLANRDDPIADDSGVLIVDTTGLKITRTGENPIRLFSLQSTSITINSSDTKLVLQDTGNLVLQGTNKVLWQSFDYPTNTFLPGMKLGVSHGARLSLTSWLTRSIPASGSFTLEWDPIGNRLVVQLRERVLWTTGEGFRNIPPLDPLSMNYNFTHVSNPNEQYLYYTLAISQFTPEERRKNARLVLFYDGSLLGSKFVLFDSKTCAGDRTDNGCDRWEGTKCRNKGDKFEIRSVRYPHTDSLNNTLLGNISLSINDCKDLCWKDCNCLGVNAMMDLGCQFLSGPYQEGGLEATSYQVIIRNGSRSKTWIWILMSIAMALTIVVLFSTVFYLRRRQRSREEEMFLLDLMTSDNTSDIRELQTGNKGHNLDIYTAQMIMSATNGFSPENLLGKGGFGPVFKGTFRDGIEVAIKRLSRGSTQGLVEFKNELILIAKLQHTNLVRLLGFCVQGDEKMLVYEYLPNKSLDSFIFDESKRKLLDWDKRFSIIEGIAQGLLYLHKYSRLRIIHRDLKLSNILLDENMNPKISDFGMARIYKTNEAGTNTNRIVGTYGYMSPEYAMDGIFSEKSDVYSFGVMVLEVVSGRKNRSRFEFDRPLNLVGYAWELWKHGAALELMDTSLSGSSPKQYQVLRCITLGLLCVEDNPSDRPTMSDVISVLNGEMQLPLPKHPAFSTESRIVEENVMDKEMENYSVNGLTMSTMDAR</sequence>
<dbReference type="PANTHER" id="PTHR27002">
    <property type="entry name" value="RECEPTOR-LIKE SERINE/THREONINE-PROTEIN KINASE SD1-8"/>
    <property type="match status" value="1"/>
</dbReference>
<keyword evidence="2" id="KW-1003">Cell membrane</keyword>
<organism evidence="18 19">
    <name type="scientific">Hibiscus syriacus</name>
    <name type="common">Rose of Sharon</name>
    <dbReference type="NCBI Taxonomy" id="106335"/>
    <lineage>
        <taxon>Eukaryota</taxon>
        <taxon>Viridiplantae</taxon>
        <taxon>Streptophyta</taxon>
        <taxon>Embryophyta</taxon>
        <taxon>Tracheophyta</taxon>
        <taxon>Spermatophyta</taxon>
        <taxon>Magnoliopsida</taxon>
        <taxon>eudicotyledons</taxon>
        <taxon>Gunneridae</taxon>
        <taxon>Pentapetalae</taxon>
        <taxon>rosids</taxon>
        <taxon>malvids</taxon>
        <taxon>Malvales</taxon>
        <taxon>Malvaceae</taxon>
        <taxon>Malvoideae</taxon>
        <taxon>Hibiscus</taxon>
    </lineage>
</organism>
<keyword evidence="14" id="KW-0812">Transmembrane</keyword>
<comment type="similarity">
    <text evidence="13">Belongs to the protein kinase superfamily. Ser/Thr protein kinase family.</text>
</comment>
<evidence type="ECO:0000259" key="16">
    <source>
        <dbReference type="PROSITE" id="PS50011"/>
    </source>
</evidence>
<dbReference type="InterPro" id="IPR036426">
    <property type="entry name" value="Bulb-type_lectin_dom_sf"/>
</dbReference>
<evidence type="ECO:0000313" key="18">
    <source>
        <dbReference type="EMBL" id="KAE8724363.1"/>
    </source>
</evidence>
<dbReference type="FunFam" id="1.10.510.10:FF:000060">
    <property type="entry name" value="G-type lectin S-receptor-like serine/threonine-protein kinase"/>
    <property type="match status" value="1"/>
</dbReference>
<evidence type="ECO:0000256" key="8">
    <source>
        <dbReference type="ARBA" id="ARBA00022840"/>
    </source>
</evidence>
<dbReference type="InterPro" id="IPR001245">
    <property type="entry name" value="Ser-Thr/Tyr_kinase_cat_dom"/>
</dbReference>
<comment type="catalytic activity">
    <reaction evidence="12 13">
        <text>L-seryl-[protein] + ATP = O-phospho-L-seryl-[protein] + ADP + H(+)</text>
        <dbReference type="Rhea" id="RHEA:17989"/>
        <dbReference type="Rhea" id="RHEA-COMP:9863"/>
        <dbReference type="Rhea" id="RHEA-COMP:11604"/>
        <dbReference type="ChEBI" id="CHEBI:15378"/>
        <dbReference type="ChEBI" id="CHEBI:29999"/>
        <dbReference type="ChEBI" id="CHEBI:30616"/>
        <dbReference type="ChEBI" id="CHEBI:83421"/>
        <dbReference type="ChEBI" id="CHEBI:456216"/>
        <dbReference type="EC" id="2.7.11.1"/>
    </reaction>
</comment>
<evidence type="ECO:0000256" key="4">
    <source>
        <dbReference type="ARBA" id="ARBA00022679"/>
    </source>
</evidence>
<feature type="domain" description="Bulb-type lectin" evidence="17">
    <location>
        <begin position="30"/>
        <end position="155"/>
    </location>
</feature>
<dbReference type="Proteomes" id="UP000436088">
    <property type="component" value="Unassembled WGS sequence"/>
</dbReference>
<keyword evidence="4 13" id="KW-0808">Transferase</keyword>
<dbReference type="InterPro" id="IPR024171">
    <property type="entry name" value="SRK-like_kinase"/>
</dbReference>